<keyword evidence="1" id="KW-0472">Membrane</keyword>
<gene>
    <name evidence="2" type="ORF">CONCODRAFT_6250</name>
</gene>
<dbReference type="Proteomes" id="UP000070444">
    <property type="component" value="Unassembled WGS sequence"/>
</dbReference>
<dbReference type="EMBL" id="KQ964484">
    <property type="protein sequence ID" value="KXN71087.1"/>
    <property type="molecule type" value="Genomic_DNA"/>
</dbReference>
<dbReference type="AlphaFoldDB" id="A0A137P7T7"/>
<keyword evidence="3" id="KW-1185">Reference proteome</keyword>
<feature type="transmembrane region" description="Helical" evidence="1">
    <location>
        <begin position="14"/>
        <end position="33"/>
    </location>
</feature>
<evidence type="ECO:0000313" key="3">
    <source>
        <dbReference type="Proteomes" id="UP000070444"/>
    </source>
</evidence>
<organism evidence="2 3">
    <name type="scientific">Conidiobolus coronatus (strain ATCC 28846 / CBS 209.66 / NRRL 28638)</name>
    <name type="common">Delacroixia coronata</name>
    <dbReference type="NCBI Taxonomy" id="796925"/>
    <lineage>
        <taxon>Eukaryota</taxon>
        <taxon>Fungi</taxon>
        <taxon>Fungi incertae sedis</taxon>
        <taxon>Zoopagomycota</taxon>
        <taxon>Entomophthoromycotina</taxon>
        <taxon>Entomophthoromycetes</taxon>
        <taxon>Entomophthorales</taxon>
        <taxon>Ancylistaceae</taxon>
        <taxon>Conidiobolus</taxon>
    </lineage>
</organism>
<reference evidence="2 3" key="1">
    <citation type="journal article" date="2015" name="Genome Biol. Evol.">
        <title>Phylogenomic analyses indicate that early fungi evolved digesting cell walls of algal ancestors of land plants.</title>
        <authorList>
            <person name="Chang Y."/>
            <person name="Wang S."/>
            <person name="Sekimoto S."/>
            <person name="Aerts A.L."/>
            <person name="Choi C."/>
            <person name="Clum A."/>
            <person name="LaButti K.M."/>
            <person name="Lindquist E.A."/>
            <person name="Yee Ngan C."/>
            <person name="Ohm R.A."/>
            <person name="Salamov A.A."/>
            <person name="Grigoriev I.V."/>
            <person name="Spatafora J.W."/>
            <person name="Berbee M.L."/>
        </authorList>
    </citation>
    <scope>NUCLEOTIDE SEQUENCE [LARGE SCALE GENOMIC DNA]</scope>
    <source>
        <strain evidence="2 3">NRRL 28638</strain>
    </source>
</reference>
<accession>A0A137P7T7</accession>
<proteinExistence type="predicted"/>
<name>A0A137P7T7_CONC2</name>
<protein>
    <submittedName>
        <fullName evidence="2">Uncharacterized protein</fullName>
    </submittedName>
</protein>
<evidence type="ECO:0000313" key="2">
    <source>
        <dbReference type="EMBL" id="KXN71087.1"/>
    </source>
</evidence>
<keyword evidence="1" id="KW-0812">Transmembrane</keyword>
<sequence>MKIMKQLYVENNIYIYRKYAGAAVLIARVVIFIRSKNKRDSVRDEIISDNEPSEYLP</sequence>
<evidence type="ECO:0000256" key="1">
    <source>
        <dbReference type="SAM" id="Phobius"/>
    </source>
</evidence>
<keyword evidence="1" id="KW-1133">Transmembrane helix</keyword>